<dbReference type="RefSeq" id="WP_147913715.1">
    <property type="nucleotide sequence ID" value="NZ_JBHUEJ010000027.1"/>
</dbReference>
<dbReference type="SUPFAM" id="SSF52402">
    <property type="entry name" value="Adenine nucleotide alpha hydrolases-like"/>
    <property type="match status" value="1"/>
</dbReference>
<dbReference type="InterPro" id="IPR006016">
    <property type="entry name" value="UspA"/>
</dbReference>
<dbReference type="Proteomes" id="UP001597304">
    <property type="component" value="Unassembled WGS sequence"/>
</dbReference>
<sequence>MKVLLAVDGSNYTKKMLAYLTTHEDFISGAAEFTALTVMPALPPRARAAVGKEAVDSYYAEESAKILDPVVKFLGRHGMQVKAVSKVGQAGETIAKFAGAGQFDLLMMGSHGNSALGNLVMGSVATKVLAGCEVPVLLVR</sequence>
<evidence type="ECO:0000259" key="2">
    <source>
        <dbReference type="Pfam" id="PF00582"/>
    </source>
</evidence>
<protein>
    <submittedName>
        <fullName evidence="3">Universal stress protein</fullName>
    </submittedName>
</protein>
<feature type="domain" description="UspA" evidence="2">
    <location>
        <begin position="2"/>
        <end position="140"/>
    </location>
</feature>
<organism evidence="3 4">
    <name type="scientific">Ottowia flava</name>
    <dbReference type="NCBI Taxonomy" id="2675430"/>
    <lineage>
        <taxon>Bacteria</taxon>
        <taxon>Pseudomonadati</taxon>
        <taxon>Pseudomonadota</taxon>
        <taxon>Betaproteobacteria</taxon>
        <taxon>Burkholderiales</taxon>
        <taxon>Comamonadaceae</taxon>
        <taxon>Ottowia</taxon>
    </lineage>
</organism>
<dbReference type="PANTHER" id="PTHR46268">
    <property type="entry name" value="STRESS RESPONSE PROTEIN NHAX"/>
    <property type="match status" value="1"/>
</dbReference>
<dbReference type="PRINTS" id="PR01438">
    <property type="entry name" value="UNVRSLSTRESS"/>
</dbReference>
<comment type="caution">
    <text evidence="3">The sequence shown here is derived from an EMBL/GenBank/DDBJ whole genome shotgun (WGS) entry which is preliminary data.</text>
</comment>
<proteinExistence type="inferred from homology"/>
<dbReference type="Gene3D" id="3.40.50.620">
    <property type="entry name" value="HUPs"/>
    <property type="match status" value="1"/>
</dbReference>
<dbReference type="PANTHER" id="PTHR46268:SF6">
    <property type="entry name" value="UNIVERSAL STRESS PROTEIN UP12"/>
    <property type="match status" value="1"/>
</dbReference>
<evidence type="ECO:0000256" key="1">
    <source>
        <dbReference type="ARBA" id="ARBA00008791"/>
    </source>
</evidence>
<dbReference type="EMBL" id="JBHUEJ010000027">
    <property type="protein sequence ID" value="MFD1711495.1"/>
    <property type="molecule type" value="Genomic_DNA"/>
</dbReference>
<dbReference type="InterPro" id="IPR006015">
    <property type="entry name" value="Universal_stress_UspA"/>
</dbReference>
<evidence type="ECO:0000313" key="4">
    <source>
        <dbReference type="Proteomes" id="UP001597304"/>
    </source>
</evidence>
<accession>A0ABW4KTZ6</accession>
<comment type="similarity">
    <text evidence="1">Belongs to the universal stress protein A family.</text>
</comment>
<gene>
    <name evidence="3" type="ORF">ACFSF0_12810</name>
</gene>
<keyword evidence="4" id="KW-1185">Reference proteome</keyword>
<dbReference type="InterPro" id="IPR014729">
    <property type="entry name" value="Rossmann-like_a/b/a_fold"/>
</dbReference>
<evidence type="ECO:0000313" key="3">
    <source>
        <dbReference type="EMBL" id="MFD1711495.1"/>
    </source>
</evidence>
<dbReference type="Pfam" id="PF00582">
    <property type="entry name" value="Usp"/>
    <property type="match status" value="1"/>
</dbReference>
<reference evidence="4" key="1">
    <citation type="journal article" date="2019" name="Int. J. Syst. Evol. Microbiol.">
        <title>The Global Catalogue of Microorganisms (GCM) 10K type strain sequencing project: providing services to taxonomists for standard genome sequencing and annotation.</title>
        <authorList>
            <consortium name="The Broad Institute Genomics Platform"/>
            <consortium name="The Broad Institute Genome Sequencing Center for Infectious Disease"/>
            <person name="Wu L."/>
            <person name="Ma J."/>
        </authorList>
    </citation>
    <scope>NUCLEOTIDE SEQUENCE [LARGE SCALE GENOMIC DNA]</scope>
    <source>
        <strain evidence="4">LMG 29247</strain>
    </source>
</reference>
<name>A0ABW4KTZ6_9BURK</name>
<dbReference type="CDD" id="cd00293">
    <property type="entry name" value="USP-like"/>
    <property type="match status" value="1"/>
</dbReference>